<evidence type="ECO:0000256" key="1">
    <source>
        <dbReference type="ARBA" id="ARBA00004651"/>
    </source>
</evidence>
<dbReference type="EMBL" id="CATNWA010014251">
    <property type="protein sequence ID" value="CAI9569636.1"/>
    <property type="molecule type" value="Genomic_DNA"/>
</dbReference>
<gene>
    <name evidence="16" type="ORF">SPARVUS_LOCUS6948810</name>
</gene>
<evidence type="ECO:0000256" key="2">
    <source>
        <dbReference type="ARBA" id="ARBA00022475"/>
    </source>
</evidence>
<evidence type="ECO:0000256" key="11">
    <source>
        <dbReference type="ARBA" id="ARBA00023180"/>
    </source>
</evidence>
<keyword evidence="8 14" id="KW-0472">Membrane</keyword>
<evidence type="ECO:0000256" key="5">
    <source>
        <dbReference type="ARBA" id="ARBA00022725"/>
    </source>
</evidence>
<evidence type="ECO:0000313" key="16">
    <source>
        <dbReference type="EMBL" id="CAI9569636.1"/>
    </source>
</evidence>
<keyword evidence="9" id="KW-1015">Disulfide bond</keyword>
<dbReference type="PANTHER" id="PTHR24242">
    <property type="entry name" value="G-PROTEIN COUPLED RECEPTOR"/>
    <property type="match status" value="1"/>
</dbReference>
<keyword evidence="10 13" id="KW-0675">Receptor</keyword>
<keyword evidence="11" id="KW-0325">Glycoprotein</keyword>
<dbReference type="InterPro" id="IPR050939">
    <property type="entry name" value="Olfactory_GPCR1"/>
</dbReference>
<feature type="transmembrane region" description="Helical" evidence="14">
    <location>
        <begin position="274"/>
        <end position="293"/>
    </location>
</feature>
<dbReference type="PROSITE" id="PS00237">
    <property type="entry name" value="G_PROTEIN_RECEP_F1_1"/>
    <property type="match status" value="1"/>
</dbReference>
<dbReference type="PROSITE" id="PS50262">
    <property type="entry name" value="G_PROTEIN_RECEP_F1_2"/>
    <property type="match status" value="1"/>
</dbReference>
<feature type="transmembrane region" description="Helical" evidence="14">
    <location>
        <begin position="242"/>
        <end position="262"/>
    </location>
</feature>
<proteinExistence type="inferred from homology"/>
<evidence type="ECO:0000256" key="13">
    <source>
        <dbReference type="RuleBase" id="RU000688"/>
    </source>
</evidence>
<evidence type="ECO:0000256" key="6">
    <source>
        <dbReference type="ARBA" id="ARBA00022989"/>
    </source>
</evidence>
<evidence type="ECO:0000256" key="9">
    <source>
        <dbReference type="ARBA" id="ARBA00023157"/>
    </source>
</evidence>
<dbReference type="InterPro" id="IPR017452">
    <property type="entry name" value="GPCR_Rhodpsn_7TM"/>
</dbReference>
<keyword evidence="12 13" id="KW-0807">Transducer</keyword>
<evidence type="ECO:0000256" key="4">
    <source>
        <dbReference type="ARBA" id="ARBA00022692"/>
    </source>
</evidence>
<sequence length="309" mass="34768">MMISCNQTRITEFILMGIQGSESLNYALFVMFSITYIFTIAGNSIIILLILGCDKLHTPMYFFLCHLSLSDLLLSSNVVPYLLCTLLSKARPMLVSSCVTQYYFGCSSTISECFLLTAMSFDRYVAICIPLHYNTIMDIKVLSHLVAWSWSLGFLISLTSIIPVSLLEFCGCNIIDHIYCDLAPLLAVSCSDTYFLEMESIIFSIPILLLPFMFVIVTYIRIFSAVLKISTTFGRRKAFSTCSSHIIVVTIFYGTLISKYTAPSSGSSLNVNKLISLLYIVFTPLLNPAVYSLRNQEIREAIHKWVHVK</sequence>
<keyword evidence="4 13" id="KW-0812">Transmembrane</keyword>
<feature type="transmembrane region" description="Helical" evidence="14">
    <location>
        <begin position="61"/>
        <end position="82"/>
    </location>
</feature>
<evidence type="ECO:0000256" key="14">
    <source>
        <dbReference type="RuleBase" id="RU363047"/>
    </source>
</evidence>
<name>A0ABN9DAR1_9NEOB</name>
<comment type="similarity">
    <text evidence="13">Belongs to the G-protein coupled receptor 1 family.</text>
</comment>
<reference evidence="16" key="1">
    <citation type="submission" date="2023-05" db="EMBL/GenBank/DDBJ databases">
        <authorList>
            <person name="Stuckert A."/>
        </authorList>
    </citation>
    <scope>NUCLEOTIDE SEQUENCE</scope>
</reference>
<dbReference type="InterPro" id="IPR000725">
    <property type="entry name" value="Olfact_rcpt"/>
</dbReference>
<evidence type="ECO:0000256" key="10">
    <source>
        <dbReference type="ARBA" id="ARBA00023170"/>
    </source>
</evidence>
<feature type="transmembrane region" description="Helical" evidence="14">
    <location>
        <begin position="201"/>
        <end position="222"/>
    </location>
</feature>
<keyword evidence="17" id="KW-1185">Reference proteome</keyword>
<evidence type="ECO:0000256" key="12">
    <source>
        <dbReference type="ARBA" id="ARBA00023224"/>
    </source>
</evidence>
<dbReference type="InterPro" id="IPR000276">
    <property type="entry name" value="GPCR_Rhodpsn"/>
</dbReference>
<dbReference type="PANTHER" id="PTHR24242:SF409">
    <property type="entry name" value="OLFACTORY RECEPTOR"/>
    <property type="match status" value="1"/>
</dbReference>
<evidence type="ECO:0000256" key="7">
    <source>
        <dbReference type="ARBA" id="ARBA00023040"/>
    </source>
</evidence>
<evidence type="ECO:0000256" key="3">
    <source>
        <dbReference type="ARBA" id="ARBA00022606"/>
    </source>
</evidence>
<dbReference type="Pfam" id="PF13853">
    <property type="entry name" value="7tm_4"/>
    <property type="match status" value="1"/>
</dbReference>
<evidence type="ECO:0000313" key="17">
    <source>
        <dbReference type="Proteomes" id="UP001162483"/>
    </source>
</evidence>
<feature type="transmembrane region" description="Helical" evidence="14">
    <location>
        <begin position="141"/>
        <end position="162"/>
    </location>
</feature>
<feature type="transmembrane region" description="Helical" evidence="14">
    <location>
        <begin position="26"/>
        <end position="49"/>
    </location>
</feature>
<dbReference type="PRINTS" id="PR00245">
    <property type="entry name" value="OLFACTORYR"/>
</dbReference>
<comment type="subcellular location">
    <subcellularLocation>
        <location evidence="1 14">Cell membrane</location>
        <topology evidence="1 14">Multi-pass membrane protein</topology>
    </subcellularLocation>
</comment>
<dbReference type="Gene3D" id="1.20.1070.10">
    <property type="entry name" value="Rhodopsin 7-helix transmembrane proteins"/>
    <property type="match status" value="1"/>
</dbReference>
<organism evidence="16 17">
    <name type="scientific">Staurois parvus</name>
    <dbReference type="NCBI Taxonomy" id="386267"/>
    <lineage>
        <taxon>Eukaryota</taxon>
        <taxon>Metazoa</taxon>
        <taxon>Chordata</taxon>
        <taxon>Craniata</taxon>
        <taxon>Vertebrata</taxon>
        <taxon>Euteleostomi</taxon>
        <taxon>Amphibia</taxon>
        <taxon>Batrachia</taxon>
        <taxon>Anura</taxon>
        <taxon>Neobatrachia</taxon>
        <taxon>Ranoidea</taxon>
        <taxon>Ranidae</taxon>
        <taxon>Staurois</taxon>
    </lineage>
</organism>
<dbReference type="SUPFAM" id="SSF81321">
    <property type="entry name" value="Family A G protein-coupled receptor-like"/>
    <property type="match status" value="1"/>
</dbReference>
<accession>A0ABN9DAR1</accession>
<protein>
    <recommendedName>
        <fullName evidence="14">Olfactory receptor</fullName>
    </recommendedName>
</protein>
<evidence type="ECO:0000256" key="8">
    <source>
        <dbReference type="ARBA" id="ARBA00023136"/>
    </source>
</evidence>
<comment type="caution">
    <text evidence="16">The sequence shown here is derived from an EMBL/GenBank/DDBJ whole genome shotgun (WGS) entry which is preliminary data.</text>
</comment>
<dbReference type="Proteomes" id="UP001162483">
    <property type="component" value="Unassembled WGS sequence"/>
</dbReference>
<keyword evidence="2 14" id="KW-1003">Cell membrane</keyword>
<evidence type="ECO:0000259" key="15">
    <source>
        <dbReference type="PROSITE" id="PS50262"/>
    </source>
</evidence>
<keyword evidence="6 14" id="KW-1133">Transmembrane helix</keyword>
<dbReference type="PRINTS" id="PR00237">
    <property type="entry name" value="GPCRRHODOPSN"/>
</dbReference>
<feature type="domain" description="G-protein coupled receptors family 1 profile" evidence="15">
    <location>
        <begin position="42"/>
        <end position="291"/>
    </location>
</feature>
<keyword evidence="5 14" id="KW-0552">Olfaction</keyword>
<keyword evidence="7 13" id="KW-0297">G-protein coupled receptor</keyword>
<keyword evidence="3 14" id="KW-0716">Sensory transduction</keyword>